<comment type="similarity">
    <text evidence="1">Belongs to the type-I restriction system S methylase family.</text>
</comment>
<dbReference type="SUPFAM" id="SSF116734">
    <property type="entry name" value="DNA methylase specificity domain"/>
    <property type="match status" value="2"/>
</dbReference>
<comment type="caution">
    <text evidence="5">The sequence shown here is derived from an EMBL/GenBank/DDBJ whole genome shotgun (WGS) entry which is preliminary data.</text>
</comment>
<evidence type="ECO:0000256" key="1">
    <source>
        <dbReference type="ARBA" id="ARBA00010923"/>
    </source>
</evidence>
<dbReference type="PANTHER" id="PTHR30408:SF13">
    <property type="entry name" value="TYPE I RESTRICTION ENZYME HINDI SPECIFICITY SUBUNIT"/>
    <property type="match status" value="1"/>
</dbReference>
<evidence type="ECO:0000256" key="2">
    <source>
        <dbReference type="ARBA" id="ARBA00022747"/>
    </source>
</evidence>
<keyword evidence="5" id="KW-0255">Endonuclease</keyword>
<dbReference type="InterPro" id="IPR052021">
    <property type="entry name" value="Type-I_RS_S_subunit"/>
</dbReference>
<keyword evidence="2" id="KW-0680">Restriction system</keyword>
<proteinExistence type="inferred from homology"/>
<dbReference type="InterPro" id="IPR000055">
    <property type="entry name" value="Restrct_endonuc_typeI_TRD"/>
</dbReference>
<dbReference type="EMBL" id="JMIY01000003">
    <property type="protein sequence ID" value="KCZ72003.1"/>
    <property type="molecule type" value="Genomic_DNA"/>
</dbReference>
<evidence type="ECO:0000259" key="4">
    <source>
        <dbReference type="Pfam" id="PF01420"/>
    </source>
</evidence>
<name>A0A062V611_9EURY</name>
<dbReference type="EC" id="3.1.21.3" evidence="5"/>
<feature type="domain" description="Type I restriction modification DNA specificity" evidence="4">
    <location>
        <begin position="242"/>
        <end position="380"/>
    </location>
</feature>
<protein>
    <submittedName>
        <fullName evidence="5">Restriction endonuclease S subunit</fullName>
        <ecNumber evidence="5">3.1.21.3</ecNumber>
    </submittedName>
</protein>
<dbReference type="Pfam" id="PF01420">
    <property type="entry name" value="Methylase_S"/>
    <property type="match status" value="2"/>
</dbReference>
<dbReference type="GO" id="GO:0009035">
    <property type="term" value="F:type I site-specific deoxyribonuclease activity"/>
    <property type="evidence" value="ECO:0007669"/>
    <property type="project" value="UniProtKB-EC"/>
</dbReference>
<evidence type="ECO:0000313" key="6">
    <source>
        <dbReference type="Proteomes" id="UP000027153"/>
    </source>
</evidence>
<accession>A0A062V611</accession>
<dbReference type="RefSeq" id="WP_198527366.1">
    <property type="nucleotide sequence ID" value="NZ_JMIY01000003.1"/>
</dbReference>
<dbReference type="Proteomes" id="UP000027153">
    <property type="component" value="Unassembled WGS sequence"/>
</dbReference>
<sequence>MGNDKIKDAETGVMHQQEVIAHTWTTCTIQDLLAKGEAEVKTGPFGTQLHASDYVEQGTPVINARNIGFGDIRPDKLEFISEETVQSLSSHLLEPNDIVFGRKGTVERHAFIRKEHTRWFQGTDCLRLRLKSPSIDPRFVSYCFLIEAHKRWMINQSSHGSTMTSLNQDIIGRILLRLPPFDVQKKIVAILSAYDDLIENNTRRIKILEEMAQALYREWFVRFKFPGHEKVRMVESELGMVPEGWEVKKLGEVCNILMGQSPKSEFYNDTGEGLLFHQGVTDFGDRFPIDRMYCTVQNRIAEAGDILFSVRAPVGRINIADKKIIIGRGLCAIRSRSGNQAFVFQQLKEQFKEEDSMGGGTIFKSVTKDDMQGIKFLVPSEVLIKSFEDITVPIFTELKNLTIKNTNLRRTRDLLLPKLISGEVDLEKLEVNIPTEAV</sequence>
<organism evidence="5 6">
    <name type="scientific">Candidatus Methanoperedens nitratireducens</name>
    <dbReference type="NCBI Taxonomy" id="1392998"/>
    <lineage>
        <taxon>Archaea</taxon>
        <taxon>Methanobacteriati</taxon>
        <taxon>Methanobacteriota</taxon>
        <taxon>Stenosarchaea group</taxon>
        <taxon>Methanomicrobia</taxon>
        <taxon>Methanosarcinales</taxon>
        <taxon>ANME-2 cluster</taxon>
        <taxon>Candidatus Methanoperedentaceae</taxon>
        <taxon>Candidatus Methanoperedens</taxon>
    </lineage>
</organism>
<dbReference type="InterPro" id="IPR044946">
    <property type="entry name" value="Restrct_endonuc_typeI_TRD_sf"/>
</dbReference>
<reference evidence="5 6" key="1">
    <citation type="journal article" date="2013" name="Nature">
        <title>Anaerobic oxidation of methane coupled to nitrate reduction in a novel archaeal lineage.</title>
        <authorList>
            <person name="Haroon M.F."/>
            <person name="Hu S."/>
            <person name="Shi Y."/>
            <person name="Imelfort M."/>
            <person name="Keller J."/>
            <person name="Hugenholtz P."/>
            <person name="Yuan Z."/>
            <person name="Tyson G.W."/>
        </authorList>
    </citation>
    <scope>NUCLEOTIDE SEQUENCE [LARGE SCALE GENOMIC DNA]</scope>
    <source>
        <strain evidence="5 6">ANME-2d</strain>
    </source>
</reference>
<evidence type="ECO:0000313" key="5">
    <source>
        <dbReference type="EMBL" id="KCZ72003.1"/>
    </source>
</evidence>
<gene>
    <name evidence="5" type="ORF">ANME2D_01402</name>
</gene>
<dbReference type="GO" id="GO:0003677">
    <property type="term" value="F:DNA binding"/>
    <property type="evidence" value="ECO:0007669"/>
    <property type="project" value="UniProtKB-KW"/>
</dbReference>
<keyword evidence="3" id="KW-0238">DNA-binding</keyword>
<evidence type="ECO:0000256" key="3">
    <source>
        <dbReference type="ARBA" id="ARBA00023125"/>
    </source>
</evidence>
<keyword evidence="5" id="KW-0378">Hydrolase</keyword>
<dbReference type="OrthoDB" id="84651at2157"/>
<dbReference type="CDD" id="cd17495">
    <property type="entry name" value="RMtype1_S_Cep9333ORF4827P-TRD2-CR2_like"/>
    <property type="match status" value="1"/>
</dbReference>
<dbReference type="AlphaFoldDB" id="A0A062V611"/>
<dbReference type="CDD" id="cd16961">
    <property type="entry name" value="RMtype1_S_TRD-CR_like"/>
    <property type="match status" value="1"/>
</dbReference>
<keyword evidence="5" id="KW-0540">Nuclease</keyword>
<feature type="domain" description="Type I restriction modification DNA specificity" evidence="4">
    <location>
        <begin position="57"/>
        <end position="209"/>
    </location>
</feature>
<dbReference type="GO" id="GO:0009307">
    <property type="term" value="P:DNA restriction-modification system"/>
    <property type="evidence" value="ECO:0007669"/>
    <property type="project" value="UniProtKB-KW"/>
</dbReference>
<keyword evidence="6" id="KW-1185">Reference proteome</keyword>
<dbReference type="PANTHER" id="PTHR30408">
    <property type="entry name" value="TYPE-1 RESTRICTION ENZYME ECOKI SPECIFICITY PROTEIN"/>
    <property type="match status" value="1"/>
</dbReference>
<dbReference type="PATRIC" id="fig|1392998.3.peg.1413"/>
<dbReference type="Gene3D" id="3.90.220.20">
    <property type="entry name" value="DNA methylase specificity domains"/>
    <property type="match status" value="2"/>
</dbReference>